<evidence type="ECO:0000313" key="3">
    <source>
        <dbReference type="Proteomes" id="UP001454036"/>
    </source>
</evidence>
<dbReference type="AlphaFoldDB" id="A0AAV3P388"/>
<sequence length="798" mass="88656">MAAEYRVGGDDTITLEGLLAGNEGLNHGGSTEKMKPEMSDDYIDVTEDEGWITILSEELTDDWRNVPHTASFHSLDRFFVFPGEEVHMLACLSVNELQKENTTPFKDVDMVAKDSIKLSTEKQNRTISEQVDCVLQRVDGVSGAKDMSHSDHTTNHASSSQALVRKEDHMSQTEKLLQRFKSSHFLVRIAESDEALWSKRSSEVSDNSELSEHELSIRVPKHAEKRSSSNVIVDRGSLDSYTSGGVARSAAKCYALQNGDIVVHLPIKVSGDVFGDPVLEVLQFEKYEDRGMASSTYENRVTSDQDPFGELLRWLLPVDNYSTRPRALSPSPESNASIRTKSDKPSFSISSGSHLLSFGHSRSHSMSSLPSPNAPMSTVSTSNSKFIYDPEDWDRFSLQKSVKTEKSGSERLLTFRGVSLEPKRFSVPCGLEGMYLPGRRWRRKIEIIQPVEISSLIADCNTEDHLCVQIKNRAPAHVPNIVVYIDAITIVSDDASRSGLPSSFPTVIIEAEEEQGLPNLALRRGEEQSFILKPDISLWKNYKGQIEACLQKSRLLTYSPDIKWRNWVDQFSILVSYRCNYTESKLFSKQPTSWRPRLCRDLLISVASNMSKDTVGSSKRLSQLPIQVLTLQASNLTSDDLTLTVLASASPIQTPSLVSQCTSPISTRIPRFSSSMFAKQELGHRQRTKMRKSNSTPTHLELKGEGGSRSVFLDDQATPTSDVIPKGKLGCTHLWLQSEVPLGSVPPHSISSVKLEVLPLTNGIISLDSLQIDAKGRGITYVPEHSLKIKAHSNSETT</sequence>
<accession>A0AAV3P388</accession>
<feature type="region of interest" description="Disordered" evidence="1">
    <location>
        <begin position="325"/>
        <end position="348"/>
    </location>
</feature>
<dbReference type="PANTHER" id="PTHR36034:SF2">
    <property type="entry name" value="EXPRESSED PROTEIN"/>
    <property type="match status" value="1"/>
</dbReference>
<protein>
    <submittedName>
        <fullName evidence="2">Uncharacterized protein</fullName>
    </submittedName>
</protein>
<dbReference type="PANTHER" id="PTHR36034">
    <property type="entry name" value="EXPRESSED PROTEIN"/>
    <property type="match status" value="1"/>
</dbReference>
<comment type="caution">
    <text evidence="2">The sequence shown here is derived from an EMBL/GenBank/DDBJ whole genome shotgun (WGS) entry which is preliminary data.</text>
</comment>
<reference evidence="2 3" key="1">
    <citation type="submission" date="2024-01" db="EMBL/GenBank/DDBJ databases">
        <title>The complete chloroplast genome sequence of Lithospermum erythrorhizon: insights into the phylogenetic relationship among Boraginaceae species and the maternal lineages of purple gromwells.</title>
        <authorList>
            <person name="Okada T."/>
            <person name="Watanabe K."/>
        </authorList>
    </citation>
    <scope>NUCLEOTIDE SEQUENCE [LARGE SCALE GENOMIC DNA]</scope>
</reference>
<proteinExistence type="predicted"/>
<dbReference type="EMBL" id="BAABME010000879">
    <property type="protein sequence ID" value="GAA0146122.1"/>
    <property type="molecule type" value="Genomic_DNA"/>
</dbReference>
<evidence type="ECO:0000313" key="2">
    <source>
        <dbReference type="EMBL" id="GAA0146122.1"/>
    </source>
</evidence>
<keyword evidence="3" id="KW-1185">Reference proteome</keyword>
<dbReference type="Proteomes" id="UP001454036">
    <property type="component" value="Unassembled WGS sequence"/>
</dbReference>
<evidence type="ECO:0000256" key="1">
    <source>
        <dbReference type="SAM" id="MobiDB-lite"/>
    </source>
</evidence>
<name>A0AAV3P388_LITER</name>
<gene>
    <name evidence="2" type="ORF">LIER_06149</name>
</gene>
<organism evidence="2 3">
    <name type="scientific">Lithospermum erythrorhizon</name>
    <name type="common">Purple gromwell</name>
    <name type="synonym">Lithospermum officinale var. erythrorhizon</name>
    <dbReference type="NCBI Taxonomy" id="34254"/>
    <lineage>
        <taxon>Eukaryota</taxon>
        <taxon>Viridiplantae</taxon>
        <taxon>Streptophyta</taxon>
        <taxon>Embryophyta</taxon>
        <taxon>Tracheophyta</taxon>
        <taxon>Spermatophyta</taxon>
        <taxon>Magnoliopsida</taxon>
        <taxon>eudicotyledons</taxon>
        <taxon>Gunneridae</taxon>
        <taxon>Pentapetalae</taxon>
        <taxon>asterids</taxon>
        <taxon>lamiids</taxon>
        <taxon>Boraginales</taxon>
        <taxon>Boraginaceae</taxon>
        <taxon>Boraginoideae</taxon>
        <taxon>Lithospermeae</taxon>
        <taxon>Lithospermum</taxon>
    </lineage>
</organism>
<feature type="region of interest" description="Disordered" evidence="1">
    <location>
        <begin position="142"/>
        <end position="168"/>
    </location>
</feature>